<reference evidence="1 2" key="1">
    <citation type="journal article" date="2018" name="Front. Plant Sci.">
        <title>Red Clover (Trifolium pratense) and Zigzag Clover (T. medium) - A Picture of Genomic Similarities and Differences.</title>
        <authorList>
            <person name="Dluhosova J."/>
            <person name="Istvanek J."/>
            <person name="Nedelnik J."/>
            <person name="Repkova J."/>
        </authorList>
    </citation>
    <scope>NUCLEOTIDE SEQUENCE [LARGE SCALE GENOMIC DNA]</scope>
    <source>
        <strain evidence="2">cv. 10/8</strain>
        <tissue evidence="1">Leaf</tissue>
    </source>
</reference>
<proteinExistence type="predicted"/>
<organism evidence="1 2">
    <name type="scientific">Trifolium medium</name>
    <dbReference type="NCBI Taxonomy" id="97028"/>
    <lineage>
        <taxon>Eukaryota</taxon>
        <taxon>Viridiplantae</taxon>
        <taxon>Streptophyta</taxon>
        <taxon>Embryophyta</taxon>
        <taxon>Tracheophyta</taxon>
        <taxon>Spermatophyta</taxon>
        <taxon>Magnoliopsida</taxon>
        <taxon>eudicotyledons</taxon>
        <taxon>Gunneridae</taxon>
        <taxon>Pentapetalae</taxon>
        <taxon>rosids</taxon>
        <taxon>fabids</taxon>
        <taxon>Fabales</taxon>
        <taxon>Fabaceae</taxon>
        <taxon>Papilionoideae</taxon>
        <taxon>50 kb inversion clade</taxon>
        <taxon>NPAAA clade</taxon>
        <taxon>Hologalegina</taxon>
        <taxon>IRL clade</taxon>
        <taxon>Trifolieae</taxon>
        <taxon>Trifolium</taxon>
    </lineage>
</organism>
<dbReference type="Proteomes" id="UP000265520">
    <property type="component" value="Unassembled WGS sequence"/>
</dbReference>
<dbReference type="Gene3D" id="3.30.420.150">
    <property type="entry name" value="Exopolyphosphatase. Domain 2"/>
    <property type="match status" value="1"/>
</dbReference>
<evidence type="ECO:0000313" key="2">
    <source>
        <dbReference type="Proteomes" id="UP000265520"/>
    </source>
</evidence>
<comment type="caution">
    <text evidence="1">The sequence shown here is derived from an EMBL/GenBank/DDBJ whole genome shotgun (WGS) entry which is preliminary data.</text>
</comment>
<name>A0A392PW76_9FABA</name>
<sequence length="105" mass="11923">FFGLGPHAYLSKLMTAGQEYCGEDWSKLKKKYISHDKEDLLRHCFSSAYIVALLHDSLGIGMDDESPIPTQNNNFRANYNNFLKFGETTHDTLLVCTRVGRGILH</sequence>
<evidence type="ECO:0000313" key="1">
    <source>
        <dbReference type="EMBL" id="MCI15912.1"/>
    </source>
</evidence>
<dbReference type="EMBL" id="LXQA010098575">
    <property type="protein sequence ID" value="MCI15912.1"/>
    <property type="molecule type" value="Genomic_DNA"/>
</dbReference>
<accession>A0A392PW76</accession>
<keyword evidence="2" id="KW-1185">Reference proteome</keyword>
<protein>
    <submittedName>
        <fullName evidence="1">Apyrase 6-like</fullName>
    </submittedName>
</protein>
<feature type="non-terminal residue" evidence="1">
    <location>
        <position position="1"/>
    </location>
</feature>
<dbReference type="AlphaFoldDB" id="A0A392PW76"/>